<evidence type="ECO:0000313" key="4">
    <source>
        <dbReference type="Proteomes" id="UP000683429"/>
    </source>
</evidence>
<dbReference type="AlphaFoldDB" id="A0A1H8JLC6"/>
<reference evidence="1 4" key="2">
    <citation type="submission" date="2021-06" db="EMBL/GenBank/DDBJ databases">
        <title>Whole genome sequence of Paenibacillus sophorae DSM23020 for comparative genomics.</title>
        <authorList>
            <person name="Kim M.-J."/>
            <person name="Lee G."/>
            <person name="Shin J.-H."/>
        </authorList>
    </citation>
    <scope>NUCLEOTIDE SEQUENCE [LARGE SCALE GENOMIC DNA]</scope>
    <source>
        <strain evidence="1 4">DSM 23020</strain>
    </source>
</reference>
<dbReference type="RefSeq" id="WP_036600930.1">
    <property type="nucleotide sequence ID" value="NZ_CP076607.1"/>
</dbReference>
<gene>
    <name evidence="1" type="ORF">KP014_15500</name>
    <name evidence="2" type="ORF">SAMN04487895_10371</name>
</gene>
<dbReference type="Proteomes" id="UP000683429">
    <property type="component" value="Chromosome"/>
</dbReference>
<organism evidence="2 3">
    <name type="scientific">Paenibacillus sophorae</name>
    <dbReference type="NCBI Taxonomy" id="1333845"/>
    <lineage>
        <taxon>Bacteria</taxon>
        <taxon>Bacillati</taxon>
        <taxon>Bacillota</taxon>
        <taxon>Bacilli</taxon>
        <taxon>Bacillales</taxon>
        <taxon>Paenibacillaceae</taxon>
        <taxon>Paenibacillus</taxon>
    </lineage>
</organism>
<dbReference type="STRING" id="1333845.SAMN04487895_10371"/>
<reference evidence="2 3" key="1">
    <citation type="submission" date="2016-10" db="EMBL/GenBank/DDBJ databases">
        <authorList>
            <person name="de Groot N.N."/>
        </authorList>
    </citation>
    <scope>NUCLEOTIDE SEQUENCE [LARGE SCALE GENOMIC DNA]</scope>
    <source>
        <strain evidence="2 3">CGMCC 1.10238</strain>
    </source>
</reference>
<accession>A0A1H8JLC6</accession>
<keyword evidence="4" id="KW-1185">Reference proteome</keyword>
<evidence type="ECO:0000313" key="3">
    <source>
        <dbReference type="Proteomes" id="UP000198809"/>
    </source>
</evidence>
<evidence type="ECO:0000313" key="2">
    <source>
        <dbReference type="EMBL" id="SEN81573.1"/>
    </source>
</evidence>
<dbReference type="OrthoDB" id="2643483at2"/>
<name>A0A1H8JLC6_9BACL</name>
<dbReference type="EMBL" id="CP076607">
    <property type="protein sequence ID" value="QWU13405.1"/>
    <property type="molecule type" value="Genomic_DNA"/>
</dbReference>
<dbReference type="EMBL" id="FODH01000003">
    <property type="protein sequence ID" value="SEN81573.1"/>
    <property type="molecule type" value="Genomic_DNA"/>
</dbReference>
<proteinExistence type="predicted"/>
<dbReference type="Proteomes" id="UP000198809">
    <property type="component" value="Unassembled WGS sequence"/>
</dbReference>
<evidence type="ECO:0000313" key="1">
    <source>
        <dbReference type="EMBL" id="QWU13405.1"/>
    </source>
</evidence>
<protein>
    <submittedName>
        <fullName evidence="2">Uncharacterized protein</fullName>
    </submittedName>
</protein>
<sequence>MAKKLTSSILNKINSKYEERKKIYILNGEYEVQIHKYFKDALIDKVAIQYIKFLQELKTKKNIDDEIIKDTIVLLDTLILREFTDLPIPKKNNVSSLIKVTHDLLNSGVYVEVMNQISDTEIKQVHQKLEAYSEQIGQSFGEIAVRSAIEKSKEESAMA</sequence>